<gene>
    <name evidence="1" type="ORF">AAAU51_08815</name>
</gene>
<accession>A0ABV1IWF9</accession>
<comment type="caution">
    <text evidence="1">The sequence shown here is derived from an EMBL/GenBank/DDBJ whole genome shotgun (WGS) entry which is preliminary data.</text>
</comment>
<evidence type="ECO:0000313" key="1">
    <source>
        <dbReference type="EMBL" id="MEQ2711273.1"/>
    </source>
</evidence>
<proteinExistence type="predicted"/>
<dbReference type="Proteomes" id="UP001482154">
    <property type="component" value="Unassembled WGS sequence"/>
</dbReference>
<keyword evidence="2" id="KW-1185">Reference proteome</keyword>
<protein>
    <submittedName>
        <fullName evidence="1">Uncharacterized protein</fullName>
    </submittedName>
</protein>
<name>A0ABV1IWF9_9FIRM</name>
<evidence type="ECO:0000313" key="2">
    <source>
        <dbReference type="Proteomes" id="UP001482154"/>
    </source>
</evidence>
<dbReference type="RefSeq" id="WP_022375521.1">
    <property type="nucleotide sequence ID" value="NZ_JBBNIN010000012.1"/>
</dbReference>
<sequence length="49" mass="5902">MNQTKSKNLIRIADELEETPESIQILYDCVKEHLQQDNEDIYDIYKNMK</sequence>
<organism evidence="1 2">
    <name type="scientific">Anaerostipes amylophilus</name>
    <dbReference type="NCBI Taxonomy" id="2981779"/>
    <lineage>
        <taxon>Bacteria</taxon>
        <taxon>Bacillati</taxon>
        <taxon>Bacillota</taxon>
        <taxon>Clostridia</taxon>
        <taxon>Lachnospirales</taxon>
        <taxon>Lachnospiraceae</taxon>
        <taxon>Anaerostipes</taxon>
    </lineage>
</organism>
<dbReference type="EMBL" id="JBBNIN010000012">
    <property type="protein sequence ID" value="MEQ2711273.1"/>
    <property type="molecule type" value="Genomic_DNA"/>
</dbReference>
<reference evidence="1 2" key="1">
    <citation type="submission" date="2024-04" db="EMBL/GenBank/DDBJ databases">
        <title>Human intestinal bacterial collection.</title>
        <authorList>
            <person name="Pauvert C."/>
            <person name="Hitch T.C.A."/>
            <person name="Clavel T."/>
        </authorList>
    </citation>
    <scope>NUCLEOTIDE SEQUENCE [LARGE SCALE GENOMIC DNA]</scope>
    <source>
        <strain evidence="1 2">CLA-AA-H249</strain>
    </source>
</reference>